<accession>A0ABY9F5U5</accession>
<evidence type="ECO:0000313" key="3">
    <source>
        <dbReference type="Proteomes" id="UP001224838"/>
    </source>
</evidence>
<gene>
    <name evidence="2" type="ORF">PSH92_15560</name>
</gene>
<dbReference type="EMBL" id="CP117451">
    <property type="protein sequence ID" value="WLG98805.1"/>
    <property type="molecule type" value="Genomic_DNA"/>
</dbReference>
<reference evidence="2 3" key="1">
    <citation type="submission" date="2023-02" db="EMBL/GenBank/DDBJ databases">
        <title>Evolution of Hrp T3SS in non-pathogenic Pseudomonas fluorescens.</title>
        <authorList>
            <person name="Liao K."/>
            <person name="Wei H."/>
            <person name="Gu Y."/>
        </authorList>
    </citation>
    <scope>NUCLEOTIDE SEQUENCE [LARGE SCALE GENOMIC DNA]</scope>
    <source>
        <strain evidence="2 3">FP2034</strain>
    </source>
</reference>
<dbReference type="Proteomes" id="UP001224838">
    <property type="component" value="Chromosome"/>
</dbReference>
<proteinExistence type="predicted"/>
<feature type="region of interest" description="Disordered" evidence="1">
    <location>
        <begin position="35"/>
        <end position="68"/>
    </location>
</feature>
<name>A0ABY9F5U5_9PSED</name>
<protein>
    <submittedName>
        <fullName evidence="2">Uncharacterized protein</fullName>
    </submittedName>
</protein>
<evidence type="ECO:0000256" key="1">
    <source>
        <dbReference type="SAM" id="MobiDB-lite"/>
    </source>
</evidence>
<evidence type="ECO:0000313" key="2">
    <source>
        <dbReference type="EMBL" id="WLG98805.1"/>
    </source>
</evidence>
<organism evidence="2 3">
    <name type="scientific">Pseudomonas beijingensis</name>
    <dbReference type="NCBI Taxonomy" id="2954101"/>
    <lineage>
        <taxon>Bacteria</taxon>
        <taxon>Pseudomonadati</taxon>
        <taxon>Pseudomonadota</taxon>
        <taxon>Gammaproteobacteria</taxon>
        <taxon>Pseudomonadales</taxon>
        <taxon>Pseudomonadaceae</taxon>
        <taxon>Pseudomonas</taxon>
    </lineage>
</organism>
<sequence>MSHADKVDKPQRIRNLAFISQQLIFFVQTLSTHSLSPLNRTGRSGDFSVGGGGSDAIASKLAPTGDPG</sequence>
<dbReference type="RefSeq" id="WP_305467234.1">
    <property type="nucleotide sequence ID" value="NZ_CP117425.1"/>
</dbReference>
<keyword evidence="3" id="KW-1185">Reference proteome</keyword>